<sequence length="389" mass="44532">MENSLTQSPVKTLPPISQVTHSLLAQSNSHHPMTGYQPTKLFYTPHLQNNQNMSDFHHDVHGNDCLQPDFYMKDSVATLKQNSRFLIGDIFPKINFPFSPASPQEKPLHFYPEKSQEISGYAANHDIGHYQENQPTLYTPDYDDENYSSQKTEADEERTLENLSEMEIDTGAGTAPLPESSSDHKSSLIVASKPKKGSVTKSTAAHTKRPSKKKGSKTNRTRKATKRWSESDDDKVAFLREYGKLKWHEVTEFINGRHTPQAVQMRYLRSLKRRNDVLTPEQRDKLANAVEEDHRNRFRRISIAMGPAFTPLRIQKLFMQDVGLGHLLKPERIWTKEEIAAFIDAADGDFDSFKVPQFGDKMPPAALQHIEKYQMLKFEDLVKMYIGKN</sequence>
<dbReference type="Proteomes" id="UP000242525">
    <property type="component" value="Unassembled WGS sequence"/>
</dbReference>
<dbReference type="OrthoDB" id="4096351at2759"/>
<dbReference type="EMBL" id="CCBN010000011">
    <property type="protein sequence ID" value="CDO55601.1"/>
    <property type="molecule type" value="Genomic_DNA"/>
</dbReference>
<evidence type="ECO:0000313" key="3">
    <source>
        <dbReference type="Proteomes" id="UP000242525"/>
    </source>
</evidence>
<evidence type="ECO:0000256" key="1">
    <source>
        <dbReference type="SAM" id="MobiDB-lite"/>
    </source>
</evidence>
<keyword evidence="3" id="KW-1185">Reference proteome</keyword>
<dbReference type="InterPro" id="IPR001005">
    <property type="entry name" value="SANT/Myb"/>
</dbReference>
<gene>
    <name evidence="2" type="ORF">BN980_GECA11s03651g</name>
</gene>
<feature type="region of interest" description="Disordered" evidence="1">
    <location>
        <begin position="132"/>
        <end position="158"/>
    </location>
</feature>
<accession>A0A0J9XE76</accession>
<name>A0A0J9XE76_GEOCN</name>
<feature type="compositionally biased region" description="Basic residues" evidence="1">
    <location>
        <begin position="206"/>
        <end position="226"/>
    </location>
</feature>
<feature type="region of interest" description="Disordered" evidence="1">
    <location>
        <begin position="170"/>
        <end position="230"/>
    </location>
</feature>
<protein>
    <recommendedName>
        <fullName evidence="4">Myb-like domain-containing protein</fullName>
    </recommendedName>
</protein>
<comment type="caution">
    <text evidence="2">The sequence shown here is derived from an EMBL/GenBank/DDBJ whole genome shotgun (WGS) entry which is preliminary data.</text>
</comment>
<reference evidence="2" key="1">
    <citation type="submission" date="2014-03" db="EMBL/GenBank/DDBJ databases">
        <authorList>
            <person name="Casaregola S."/>
        </authorList>
    </citation>
    <scope>NUCLEOTIDE SEQUENCE [LARGE SCALE GENOMIC DNA]</scope>
    <source>
        <strain evidence="2">CLIB 918</strain>
    </source>
</reference>
<dbReference type="CDD" id="cd00167">
    <property type="entry name" value="SANT"/>
    <property type="match status" value="1"/>
</dbReference>
<dbReference type="AlphaFoldDB" id="A0A0J9XE76"/>
<proteinExistence type="predicted"/>
<organism evidence="2 3">
    <name type="scientific">Geotrichum candidum</name>
    <name type="common">Oospora lactis</name>
    <name type="synonym">Dipodascus geotrichum</name>
    <dbReference type="NCBI Taxonomy" id="1173061"/>
    <lineage>
        <taxon>Eukaryota</taxon>
        <taxon>Fungi</taxon>
        <taxon>Dikarya</taxon>
        <taxon>Ascomycota</taxon>
        <taxon>Saccharomycotina</taxon>
        <taxon>Dipodascomycetes</taxon>
        <taxon>Dipodascales</taxon>
        <taxon>Dipodascaceae</taxon>
        <taxon>Geotrichum</taxon>
    </lineage>
</organism>
<evidence type="ECO:0000313" key="2">
    <source>
        <dbReference type="EMBL" id="CDO55601.1"/>
    </source>
</evidence>
<dbReference type="Pfam" id="PF13921">
    <property type="entry name" value="Myb_DNA-bind_6"/>
    <property type="match status" value="1"/>
</dbReference>
<evidence type="ECO:0008006" key="4">
    <source>
        <dbReference type="Google" id="ProtNLM"/>
    </source>
</evidence>